<accession>A0AAE4NUK7</accession>
<dbReference type="RefSeq" id="WP_315340060.1">
    <property type="nucleotide sequence ID" value="NZ_JAVDZE010000001.1"/>
</dbReference>
<evidence type="ECO:0000313" key="3">
    <source>
        <dbReference type="Proteomes" id="UP001245683"/>
    </source>
</evidence>
<comment type="caution">
    <text evidence="2">The sequence shown here is derived from an EMBL/GenBank/DDBJ whole genome shotgun (WGS) entry which is preliminary data.</text>
</comment>
<sequence length="86" mass="8984">MDVEVLKGESGDRLLAGIVGVLLLGEVISLLGMPIDGAVKLGKPIFDIGVAGALWVFLQELFGGDKSDIYRAALAISVAVLIAFAW</sequence>
<dbReference type="EMBL" id="JAVDZE010000001">
    <property type="protein sequence ID" value="MDV3103399.1"/>
    <property type="molecule type" value="Genomic_DNA"/>
</dbReference>
<dbReference type="AlphaFoldDB" id="A0AAE4NUK7"/>
<keyword evidence="1" id="KW-1133">Transmembrane helix</keyword>
<evidence type="ECO:0000256" key="1">
    <source>
        <dbReference type="SAM" id="Phobius"/>
    </source>
</evidence>
<dbReference type="Proteomes" id="UP001245683">
    <property type="component" value="Unassembled WGS sequence"/>
</dbReference>
<evidence type="ECO:0000313" key="2">
    <source>
        <dbReference type="EMBL" id="MDV3103399.1"/>
    </source>
</evidence>
<feature type="transmembrane region" description="Helical" evidence="1">
    <location>
        <begin position="45"/>
        <end position="63"/>
    </location>
</feature>
<organism evidence="2 3">
    <name type="scientific">Thermococcus waiotapuensis</name>
    <dbReference type="NCBI Taxonomy" id="90909"/>
    <lineage>
        <taxon>Archaea</taxon>
        <taxon>Methanobacteriati</taxon>
        <taxon>Methanobacteriota</taxon>
        <taxon>Thermococci</taxon>
        <taxon>Thermococcales</taxon>
        <taxon>Thermococcaceae</taxon>
        <taxon>Thermococcus</taxon>
    </lineage>
</organism>
<keyword evidence="1" id="KW-0812">Transmembrane</keyword>
<name>A0AAE4NUK7_9EURY</name>
<reference evidence="2 3" key="1">
    <citation type="submission" date="2023-08" db="EMBL/GenBank/DDBJ databases">
        <title>Draft genome sequence of Thermococcus waiotapuensis WT1T, a thermophilic sulphur-dependent archaeon from order Thermococcales.</title>
        <authorList>
            <person name="Manners S.H."/>
            <person name="Carere C.R."/>
            <person name="Dhami M.K."/>
            <person name="Dobson R.C.J."/>
            <person name="Stott M.B."/>
        </authorList>
    </citation>
    <scope>NUCLEOTIDE SEQUENCE [LARGE SCALE GENOMIC DNA]</scope>
    <source>
        <strain evidence="2 3">WT1</strain>
    </source>
</reference>
<gene>
    <name evidence="2" type="ORF">RBI02_02395</name>
</gene>
<proteinExistence type="predicted"/>
<keyword evidence="1" id="KW-0472">Membrane</keyword>
<protein>
    <submittedName>
        <fullName evidence="2">Uncharacterized protein</fullName>
    </submittedName>
</protein>
<keyword evidence="3" id="KW-1185">Reference proteome</keyword>
<feature type="transmembrane region" description="Helical" evidence="1">
    <location>
        <begin position="14"/>
        <end position="33"/>
    </location>
</feature>